<reference evidence="3 4" key="1">
    <citation type="submission" date="2009-02" db="EMBL/GenBank/DDBJ databases">
        <title>Draft genome sequence of Clostridium asparagiforme (DSM 15981).</title>
        <authorList>
            <person name="Sudarsanam P."/>
            <person name="Ley R."/>
            <person name="Guruge J."/>
            <person name="Turnbaugh P.J."/>
            <person name="Mahowald M."/>
            <person name="Liep D."/>
            <person name="Gordon J."/>
        </authorList>
    </citation>
    <scope>NUCLEOTIDE SEQUENCE [LARGE SCALE GENOMIC DNA]</scope>
    <source>
        <strain evidence="3 4">DSM 15981</strain>
    </source>
</reference>
<sequence length="437" mass="46453">MKALKDTRILGMPLAFYLVLTAATLFISIRGNLLDNMIGAVACSLLIGTGLGVIGDKIPIWNQWLGGGILFANLAASAITTFKVLPESTIQTLENFNNGTGFLEMFVVFLILGSILSVDRDLLMKSFLGYIPTILGAVAGAFILGAGIAFVLGKSPVDAVLSIALPIMGGGNGAGALPMSKVYGEVTGKDPSAWYAASFATLMLGNIVAVLYAAILNKLGKKYPQLTGNGQLMNLKDNGARKAEPVTCNPDVSHYAAAIALATFCYIFADYYAAHISIINNWLHLGFKVHKFAFMIILAALLNVTNCVPMEIRAANKQLQGFFVKYLSFPLLFMVGLGTNLNDYLQILSIANLIIILFVVLGACLGAALIGKLFHYYPIEAMITAGLCMANAGGSGDVQVLGTADRMELMPYAQISSRIGGAVILLIASFLFSTFFA</sequence>
<dbReference type="GO" id="GO:0005886">
    <property type="term" value="C:plasma membrane"/>
    <property type="evidence" value="ECO:0007669"/>
    <property type="project" value="UniProtKB-UniRule"/>
</dbReference>
<feature type="transmembrane region" description="Helical" evidence="2">
    <location>
        <begin position="415"/>
        <end position="436"/>
    </location>
</feature>
<dbReference type="Proteomes" id="UP000004756">
    <property type="component" value="Unassembled WGS sequence"/>
</dbReference>
<keyword evidence="1" id="KW-0769">Symport</keyword>
<dbReference type="GO" id="GO:0008514">
    <property type="term" value="F:organic anion transmembrane transporter activity"/>
    <property type="evidence" value="ECO:0007669"/>
    <property type="project" value="InterPro"/>
</dbReference>
<feature type="transmembrane region" description="Helical" evidence="2">
    <location>
        <begin position="347"/>
        <end position="370"/>
    </location>
</feature>
<dbReference type="GO" id="GO:0015293">
    <property type="term" value="F:symporter activity"/>
    <property type="evidence" value="ECO:0007669"/>
    <property type="project" value="UniProtKB-UniRule"/>
</dbReference>
<dbReference type="HOGENOM" id="CLU_041211_0_1_9"/>
<evidence type="ECO:0000256" key="1">
    <source>
        <dbReference type="PIRNR" id="PIRNR005348"/>
    </source>
</evidence>
<keyword evidence="1" id="KW-0813">Transport</keyword>
<keyword evidence="2" id="KW-1133">Transmembrane helix</keyword>
<dbReference type="PIRSF" id="PIRSF005348">
    <property type="entry name" value="YxkH"/>
    <property type="match status" value="1"/>
</dbReference>
<feature type="transmembrane region" description="Helical" evidence="2">
    <location>
        <begin position="193"/>
        <end position="215"/>
    </location>
</feature>
<dbReference type="EMBL" id="ACCJ01000377">
    <property type="protein sequence ID" value="EEG53379.1"/>
    <property type="molecule type" value="Genomic_DNA"/>
</dbReference>
<dbReference type="PANTHER" id="PTHR40033">
    <property type="entry name" value="NA(+)-MALATE SYMPORTER"/>
    <property type="match status" value="1"/>
</dbReference>
<keyword evidence="2" id="KW-0812">Transmembrane</keyword>
<evidence type="ECO:0000313" key="3">
    <source>
        <dbReference type="EMBL" id="EEG53379.1"/>
    </source>
</evidence>
<keyword evidence="4" id="KW-1185">Reference proteome</keyword>
<evidence type="ECO:0000256" key="2">
    <source>
        <dbReference type="SAM" id="Phobius"/>
    </source>
</evidence>
<feature type="transmembrane region" description="Helical" evidence="2">
    <location>
        <begin position="37"/>
        <end position="54"/>
    </location>
</feature>
<comment type="similarity">
    <text evidence="1">Belongs to the 2-hydroxycarboxylate transporter (2-HCT) (TC 2.A.24) family.</text>
</comment>
<feature type="transmembrane region" description="Helical" evidence="2">
    <location>
        <begin position="12"/>
        <end position="31"/>
    </location>
</feature>
<keyword evidence="1 2" id="KW-0472">Membrane</keyword>
<dbReference type="AlphaFoldDB" id="C0D5L2"/>
<comment type="caution">
    <text evidence="3">The sequence shown here is derived from an EMBL/GenBank/DDBJ whole genome shotgun (WGS) entry which is preliminary data.</text>
</comment>
<feature type="transmembrane region" description="Helical" evidence="2">
    <location>
        <begin position="130"/>
        <end position="152"/>
    </location>
</feature>
<accession>C0D5L2</accession>
<proteinExistence type="inferred from homology"/>
<evidence type="ECO:0000313" key="4">
    <source>
        <dbReference type="Proteomes" id="UP000004756"/>
    </source>
</evidence>
<dbReference type="RefSeq" id="WP_007715201.1">
    <property type="nucleotide sequence ID" value="NZ_CP102272.1"/>
</dbReference>
<dbReference type="PANTHER" id="PTHR40033:SF1">
    <property type="entry name" value="CITRATE-SODIUM SYMPORTER"/>
    <property type="match status" value="1"/>
</dbReference>
<gene>
    <name evidence="3" type="primary">citS</name>
    <name evidence="3" type="ORF">CLOSTASPAR_04558</name>
</gene>
<feature type="transmembrane region" description="Helical" evidence="2">
    <location>
        <begin position="292"/>
        <end position="310"/>
    </location>
</feature>
<name>C0D5L2_9FIRM</name>
<feature type="transmembrane region" description="Helical" evidence="2">
    <location>
        <begin position="99"/>
        <end position="118"/>
    </location>
</feature>
<feature type="transmembrane region" description="Helical" evidence="2">
    <location>
        <begin position="322"/>
        <end position="341"/>
    </location>
</feature>
<protein>
    <submittedName>
        <fullName evidence="3">Citrate-sodium symporter</fullName>
    </submittedName>
</protein>
<dbReference type="Pfam" id="PF03390">
    <property type="entry name" value="2HCT"/>
    <property type="match status" value="1"/>
</dbReference>
<feature type="transmembrane region" description="Helical" evidence="2">
    <location>
        <begin position="61"/>
        <end position="79"/>
    </location>
</feature>
<feature type="transmembrane region" description="Helical" evidence="2">
    <location>
        <begin position="252"/>
        <end position="272"/>
    </location>
</feature>
<dbReference type="InterPro" id="IPR004679">
    <property type="entry name" value="2-OHcarboxylate_transport"/>
</dbReference>
<organism evidence="3 4">
    <name type="scientific">[Clostridium] asparagiforme DSM 15981</name>
    <dbReference type="NCBI Taxonomy" id="518636"/>
    <lineage>
        <taxon>Bacteria</taxon>
        <taxon>Bacillati</taxon>
        <taxon>Bacillota</taxon>
        <taxon>Clostridia</taxon>
        <taxon>Lachnospirales</taxon>
        <taxon>Lachnospiraceae</taxon>
        <taxon>Enterocloster</taxon>
    </lineage>
</organism>